<dbReference type="OrthoDB" id="9809288at2"/>
<proteinExistence type="inferred from homology"/>
<dbReference type="AlphaFoldDB" id="W6A6M3"/>
<keyword evidence="2" id="KW-0560">Oxidoreductase</keyword>
<organism evidence="4 5">
    <name type="scientific">Spiroplasma culicicola AES-1</name>
    <dbReference type="NCBI Taxonomy" id="1276246"/>
    <lineage>
        <taxon>Bacteria</taxon>
        <taxon>Bacillati</taxon>
        <taxon>Mycoplasmatota</taxon>
        <taxon>Mollicutes</taxon>
        <taxon>Entomoplasmatales</taxon>
        <taxon>Spiroplasmataceae</taxon>
        <taxon>Spiroplasma</taxon>
    </lineage>
</organism>
<dbReference type="Gene3D" id="3.40.109.10">
    <property type="entry name" value="NADH Oxidase"/>
    <property type="match status" value="1"/>
</dbReference>
<dbReference type="EMBL" id="CP006681">
    <property type="protein sequence ID" value="AHI52525.1"/>
    <property type="molecule type" value="Genomic_DNA"/>
</dbReference>
<evidence type="ECO:0000256" key="1">
    <source>
        <dbReference type="ARBA" id="ARBA00007118"/>
    </source>
</evidence>
<dbReference type="HOGENOM" id="CLU_070764_4_1_14"/>
<dbReference type="GO" id="GO:0016491">
    <property type="term" value="F:oxidoreductase activity"/>
    <property type="evidence" value="ECO:0007669"/>
    <property type="project" value="UniProtKB-KW"/>
</dbReference>
<accession>W6A6M3</accession>
<dbReference type="PATRIC" id="fig|1276246.3.peg.183"/>
<evidence type="ECO:0000313" key="4">
    <source>
        <dbReference type="EMBL" id="AHI52525.1"/>
    </source>
</evidence>
<dbReference type="RefSeq" id="WP_025362767.1">
    <property type="nucleotide sequence ID" value="NZ_CP006681.1"/>
</dbReference>
<dbReference type="KEGG" id="scq:SCULI_v1c01840"/>
<feature type="domain" description="Nitroreductase" evidence="3">
    <location>
        <begin position="10"/>
        <end position="184"/>
    </location>
</feature>
<dbReference type="Proteomes" id="UP000019267">
    <property type="component" value="Chromosome"/>
</dbReference>
<dbReference type="eggNOG" id="COG0778">
    <property type="taxonomic scope" value="Bacteria"/>
</dbReference>
<evidence type="ECO:0000259" key="3">
    <source>
        <dbReference type="Pfam" id="PF00881"/>
    </source>
</evidence>
<dbReference type="STRING" id="1276246.SCULI_v1c01840"/>
<keyword evidence="5" id="KW-1185">Reference proteome</keyword>
<comment type="similarity">
    <text evidence="1">Belongs to the nitroreductase family.</text>
</comment>
<dbReference type="PANTHER" id="PTHR43673">
    <property type="entry name" value="NAD(P)H NITROREDUCTASE YDGI-RELATED"/>
    <property type="match status" value="1"/>
</dbReference>
<gene>
    <name evidence="4" type="ORF">SCULI_v1c01840</name>
</gene>
<protein>
    <submittedName>
        <fullName evidence="4">Nitroreductase</fullName>
    </submittedName>
</protein>
<evidence type="ECO:0000313" key="5">
    <source>
        <dbReference type="Proteomes" id="UP000019267"/>
    </source>
</evidence>
<dbReference type="InterPro" id="IPR000415">
    <property type="entry name" value="Nitroreductase-like"/>
</dbReference>
<evidence type="ECO:0000256" key="2">
    <source>
        <dbReference type="ARBA" id="ARBA00023002"/>
    </source>
</evidence>
<dbReference type="InterPro" id="IPR029479">
    <property type="entry name" value="Nitroreductase"/>
</dbReference>
<name>W6A6M3_9MOLU</name>
<sequence>MTKSLELLNSRRSAKRFVSDFTLTDEQINELLESIRLAPSSFGMEPFRALFISNKEIREELLAPWWDQPGVTTSSGMLIWITPSLELIENELIESQNKRNIPDGFENIREFMVAGLKNVWTQHEMNSNEWSSRQAYISLGTVLNTAEEMGIDLCPSEGFDPKAVAAVLEKHGLMDSKKEKVVVGSFVGKVDENQEFHHFFSKTRKPASESYKIVK</sequence>
<reference evidence="4 5" key="1">
    <citation type="journal article" date="2014" name="Genome Biol. Evol.">
        <title>Molecular evolution of the substrate utilization strategies and putative virulence factors in mosquito-associated Spiroplasma species.</title>
        <authorList>
            <person name="Chang T.H."/>
            <person name="Lo W.S."/>
            <person name="Ku C."/>
            <person name="Chen L.L."/>
            <person name="Kuo C.H."/>
        </authorList>
    </citation>
    <scope>NUCLEOTIDE SEQUENCE [LARGE SCALE GENOMIC DNA]</scope>
    <source>
        <strain evidence="4">AES-1</strain>
    </source>
</reference>
<dbReference type="SUPFAM" id="SSF55469">
    <property type="entry name" value="FMN-dependent nitroreductase-like"/>
    <property type="match status" value="1"/>
</dbReference>
<dbReference type="Pfam" id="PF00881">
    <property type="entry name" value="Nitroreductase"/>
    <property type="match status" value="1"/>
</dbReference>